<dbReference type="RefSeq" id="WP_394304334.1">
    <property type="nucleotide sequence ID" value="NZ_JBHMQT010000072.1"/>
</dbReference>
<evidence type="ECO:0000313" key="3">
    <source>
        <dbReference type="Proteomes" id="UP001589870"/>
    </source>
</evidence>
<reference evidence="2 3" key="1">
    <citation type="submission" date="2024-09" db="EMBL/GenBank/DDBJ databases">
        <authorList>
            <person name="Sun Q."/>
            <person name="Mori K."/>
        </authorList>
    </citation>
    <scope>NUCLEOTIDE SEQUENCE [LARGE SCALE GENOMIC DNA]</scope>
    <source>
        <strain evidence="2 3">TBRC 1851</strain>
    </source>
</reference>
<evidence type="ECO:0000313" key="2">
    <source>
        <dbReference type="EMBL" id="MFC0866341.1"/>
    </source>
</evidence>
<feature type="transmembrane region" description="Helical" evidence="1">
    <location>
        <begin position="83"/>
        <end position="108"/>
    </location>
</feature>
<keyword evidence="3" id="KW-1185">Reference proteome</keyword>
<comment type="caution">
    <text evidence="2">The sequence shown here is derived from an EMBL/GenBank/DDBJ whole genome shotgun (WGS) entry which is preliminary data.</text>
</comment>
<feature type="transmembrane region" description="Helical" evidence="1">
    <location>
        <begin position="114"/>
        <end position="134"/>
    </location>
</feature>
<keyword evidence="1" id="KW-0812">Transmembrane</keyword>
<organism evidence="2 3">
    <name type="scientific">Sphaerimonospora cavernae</name>
    <dbReference type="NCBI Taxonomy" id="1740611"/>
    <lineage>
        <taxon>Bacteria</taxon>
        <taxon>Bacillati</taxon>
        <taxon>Actinomycetota</taxon>
        <taxon>Actinomycetes</taxon>
        <taxon>Streptosporangiales</taxon>
        <taxon>Streptosporangiaceae</taxon>
        <taxon>Sphaerimonospora</taxon>
    </lineage>
</organism>
<dbReference type="InterPro" id="IPR009339">
    <property type="entry name" value="DUF998"/>
</dbReference>
<dbReference type="Pfam" id="PF06197">
    <property type="entry name" value="DUF998"/>
    <property type="match status" value="1"/>
</dbReference>
<feature type="transmembrane region" description="Helical" evidence="1">
    <location>
        <begin position="146"/>
        <end position="166"/>
    </location>
</feature>
<protein>
    <submittedName>
        <fullName evidence="2">DUF998 domain-containing protein</fullName>
    </submittedName>
</protein>
<gene>
    <name evidence="2" type="ORF">ACFHYQ_29015</name>
</gene>
<proteinExistence type="predicted"/>
<dbReference type="EMBL" id="JBHMQT010000072">
    <property type="protein sequence ID" value="MFC0866341.1"/>
    <property type="molecule type" value="Genomic_DNA"/>
</dbReference>
<feature type="transmembrane region" description="Helical" evidence="1">
    <location>
        <begin position="49"/>
        <end position="71"/>
    </location>
</feature>
<name>A0ABV6UDX6_9ACTN</name>
<keyword evidence="1" id="KW-1133">Transmembrane helix</keyword>
<sequence>MVKRLFPVAACGGILIASISIVAVRVDGKAALDPFAASLTAYAAQDGGVIRWALGTLGLASLALLAGMRAVRAPVDGWPARFMGLWAWGVIAAAVVPAVAAGLGMTWGVGAGRFLSLAAFAGVPAAAAQMVGRFEGDERWRGIARPLEWLALAAGLGLAVLTYVALPGHGVMIGLVERLLLVAEVAILALLAGQLLRITYGPAVGAAVRNWFSGVSFAQIPAAQIPADRTPSDRVIFDRGLFGRVSPIRTVRRSVSAGVGRSVAVPVRAGVPRRSVRQSPSRSRHRP</sequence>
<evidence type="ECO:0000256" key="1">
    <source>
        <dbReference type="SAM" id="Phobius"/>
    </source>
</evidence>
<keyword evidence="1" id="KW-0472">Membrane</keyword>
<dbReference type="Proteomes" id="UP001589870">
    <property type="component" value="Unassembled WGS sequence"/>
</dbReference>
<accession>A0ABV6UDX6</accession>